<comment type="caution">
    <text evidence="2">The sequence shown here is derived from an EMBL/GenBank/DDBJ whole genome shotgun (WGS) entry which is preliminary data.</text>
</comment>
<protein>
    <submittedName>
        <fullName evidence="2">Uncharacterized protein</fullName>
    </submittedName>
</protein>
<feature type="compositionally biased region" description="Basic and acidic residues" evidence="1">
    <location>
        <begin position="1"/>
        <end position="29"/>
    </location>
</feature>
<dbReference type="EMBL" id="CAXIEN010000260">
    <property type="protein sequence ID" value="CAL1290170.1"/>
    <property type="molecule type" value="Genomic_DNA"/>
</dbReference>
<sequence length="149" mass="16826">MEKLQGSRSLAGDKESMDSLPVERSDDSTASHAGNGKVMNIILTEQPDDSTDEDSSQGSETSTSSDERILAVVESKRKNVVMKDMWECIRKLSKKKRKNKILRRAWQQKVESIRKEGTETDVLLGVQDQELDTERSEETKELNNKVKAI</sequence>
<accession>A0AAV2B1N1</accession>
<evidence type="ECO:0000313" key="3">
    <source>
        <dbReference type="Proteomes" id="UP001497382"/>
    </source>
</evidence>
<evidence type="ECO:0000313" key="2">
    <source>
        <dbReference type="EMBL" id="CAL1290170.1"/>
    </source>
</evidence>
<gene>
    <name evidence="2" type="ORF">LARSCL_LOCUS16316</name>
</gene>
<keyword evidence="3" id="KW-1185">Reference proteome</keyword>
<dbReference type="Proteomes" id="UP001497382">
    <property type="component" value="Unassembled WGS sequence"/>
</dbReference>
<feature type="region of interest" description="Disordered" evidence="1">
    <location>
        <begin position="1"/>
        <end position="70"/>
    </location>
</feature>
<proteinExistence type="predicted"/>
<organism evidence="2 3">
    <name type="scientific">Larinioides sclopetarius</name>
    <dbReference type="NCBI Taxonomy" id="280406"/>
    <lineage>
        <taxon>Eukaryota</taxon>
        <taxon>Metazoa</taxon>
        <taxon>Ecdysozoa</taxon>
        <taxon>Arthropoda</taxon>
        <taxon>Chelicerata</taxon>
        <taxon>Arachnida</taxon>
        <taxon>Araneae</taxon>
        <taxon>Araneomorphae</taxon>
        <taxon>Entelegynae</taxon>
        <taxon>Araneoidea</taxon>
        <taxon>Araneidae</taxon>
        <taxon>Larinioides</taxon>
    </lineage>
</organism>
<feature type="compositionally biased region" description="Acidic residues" evidence="1">
    <location>
        <begin position="46"/>
        <end position="55"/>
    </location>
</feature>
<reference evidence="2 3" key="1">
    <citation type="submission" date="2024-04" db="EMBL/GenBank/DDBJ databases">
        <authorList>
            <person name="Rising A."/>
            <person name="Reimegard J."/>
            <person name="Sonavane S."/>
            <person name="Akerstrom W."/>
            <person name="Nylinder S."/>
            <person name="Hedman E."/>
            <person name="Kallberg Y."/>
        </authorList>
    </citation>
    <scope>NUCLEOTIDE SEQUENCE [LARGE SCALE GENOMIC DNA]</scope>
</reference>
<dbReference type="AlphaFoldDB" id="A0AAV2B1N1"/>
<evidence type="ECO:0000256" key="1">
    <source>
        <dbReference type="SAM" id="MobiDB-lite"/>
    </source>
</evidence>
<name>A0AAV2B1N1_9ARAC</name>